<organism evidence="2 3">
    <name type="scientific">Candidatus Accumulibacter cognatus</name>
    <dbReference type="NCBI Taxonomy" id="2954383"/>
    <lineage>
        <taxon>Bacteria</taxon>
        <taxon>Pseudomonadati</taxon>
        <taxon>Pseudomonadota</taxon>
        <taxon>Betaproteobacteria</taxon>
        <taxon>Candidatus Accumulibacter</taxon>
    </lineage>
</organism>
<keyword evidence="3" id="KW-1185">Reference proteome</keyword>
<dbReference type="AlphaFoldDB" id="A0A080M3Q5"/>
<feature type="compositionally biased region" description="Basic and acidic residues" evidence="1">
    <location>
        <begin position="24"/>
        <end position="37"/>
    </location>
</feature>
<evidence type="ECO:0000313" key="3">
    <source>
        <dbReference type="Proteomes" id="UP000021315"/>
    </source>
</evidence>
<dbReference type="EMBL" id="JDST02000110">
    <property type="protein sequence ID" value="KFB74995.1"/>
    <property type="molecule type" value="Genomic_DNA"/>
</dbReference>
<proteinExistence type="predicted"/>
<comment type="caution">
    <text evidence="2">The sequence shown here is derived from an EMBL/GenBank/DDBJ whole genome shotgun (WGS) entry which is preliminary data.</text>
</comment>
<evidence type="ECO:0000313" key="2">
    <source>
        <dbReference type="EMBL" id="KFB74995.1"/>
    </source>
</evidence>
<reference evidence="2" key="1">
    <citation type="submission" date="2014-02" db="EMBL/GenBank/DDBJ databases">
        <title>Expanding our view of genomic diversity in Candidatus Accumulibacter clades.</title>
        <authorList>
            <person name="Skennerton C.T."/>
            <person name="Barr J.J."/>
            <person name="Slater F.R."/>
            <person name="Bond P.L."/>
            <person name="Tyson G.W."/>
        </authorList>
    </citation>
    <scope>NUCLEOTIDE SEQUENCE [LARGE SCALE GENOMIC DNA]</scope>
</reference>
<sequence>MNTIMSKIRQGNKEQKKQPLLTPKEMRSAKQAEKRATDIGPLVIHGTAARVTGQPCGSTARQTQAVEPQRDAVQHDDKVTRVTYQIGG</sequence>
<gene>
    <name evidence="2" type="ORF">AW06_004002</name>
</gene>
<dbReference type="Proteomes" id="UP000021315">
    <property type="component" value="Unassembled WGS sequence"/>
</dbReference>
<name>A0A080M3Q5_9PROT</name>
<evidence type="ECO:0000256" key="1">
    <source>
        <dbReference type="SAM" id="MobiDB-lite"/>
    </source>
</evidence>
<protein>
    <submittedName>
        <fullName evidence="2">Uncharacterized protein</fullName>
    </submittedName>
</protein>
<feature type="region of interest" description="Disordered" evidence="1">
    <location>
        <begin position="1"/>
        <end position="38"/>
    </location>
</feature>
<accession>A0A080M3Q5</accession>